<dbReference type="PATRIC" id="fig|679201.3.peg.666"/>
<dbReference type="GO" id="GO:0015074">
    <property type="term" value="P:DNA integration"/>
    <property type="evidence" value="ECO:0007669"/>
    <property type="project" value="UniProtKB-KW"/>
</dbReference>
<dbReference type="STRING" id="679201.HMPREF9334_00660"/>
<evidence type="ECO:0000256" key="1">
    <source>
        <dbReference type="ARBA" id="ARBA00008857"/>
    </source>
</evidence>
<dbReference type="GO" id="GO:0006310">
    <property type="term" value="P:DNA recombination"/>
    <property type="evidence" value="ECO:0007669"/>
    <property type="project" value="UniProtKB-KW"/>
</dbReference>
<evidence type="ECO:0000256" key="4">
    <source>
        <dbReference type="ARBA" id="ARBA00023172"/>
    </source>
</evidence>
<evidence type="ECO:0000256" key="5">
    <source>
        <dbReference type="PROSITE-ProRule" id="PRU01248"/>
    </source>
</evidence>
<keyword evidence="2" id="KW-0229">DNA integration</keyword>
<evidence type="ECO:0000259" key="7">
    <source>
        <dbReference type="PROSITE" id="PS51900"/>
    </source>
</evidence>
<dbReference type="PROSITE" id="PS51900">
    <property type="entry name" value="CB"/>
    <property type="match status" value="1"/>
</dbReference>
<evidence type="ECO:0000256" key="3">
    <source>
        <dbReference type="ARBA" id="ARBA00023125"/>
    </source>
</evidence>
<dbReference type="OrthoDB" id="9803188at2"/>
<gene>
    <name evidence="8" type="ORF">HMPREF9334_00660</name>
</gene>
<dbReference type="HOGENOM" id="CLU_027562_17_6_9"/>
<dbReference type="Gene3D" id="1.10.150.130">
    <property type="match status" value="1"/>
</dbReference>
<comment type="similarity">
    <text evidence="1">Belongs to the 'phage' integrase family.</text>
</comment>
<dbReference type="InterPro" id="IPR002104">
    <property type="entry name" value="Integrase_catalytic"/>
</dbReference>
<dbReference type="EMBL" id="ACZM01000005">
    <property type="protein sequence ID" value="EHG21690.1"/>
    <property type="molecule type" value="Genomic_DNA"/>
</dbReference>
<reference evidence="8 9" key="1">
    <citation type="submission" date="2011-08" db="EMBL/GenBank/DDBJ databases">
        <title>The Genome Sequence of Selenomonas infelix ATCC 43532.</title>
        <authorList>
            <consortium name="The Broad Institute Genome Sequencing Platform"/>
            <person name="Earl A."/>
            <person name="Ward D."/>
            <person name="Feldgarden M."/>
            <person name="Gevers D."/>
            <person name="Izard J."/>
            <person name="Blanton J.M."/>
            <person name="Baranova O.V."/>
            <person name="Dewhirst F.E."/>
            <person name="Young S.K."/>
            <person name="Zeng Q."/>
            <person name="Gargeya S."/>
            <person name="Fitzgerald M."/>
            <person name="Haas B."/>
            <person name="Abouelleil A."/>
            <person name="Alvarado L."/>
            <person name="Arachchi H.M."/>
            <person name="Berlin A."/>
            <person name="Brown A."/>
            <person name="Chapman S.B."/>
            <person name="Chen Z."/>
            <person name="Dunbar C."/>
            <person name="Freedman E."/>
            <person name="Gearin G."/>
            <person name="Gellesch M."/>
            <person name="Goldberg J."/>
            <person name="Griggs A."/>
            <person name="Gujja S."/>
            <person name="Heiman D."/>
            <person name="Howarth C."/>
            <person name="Larson L."/>
            <person name="Lui A."/>
            <person name="MacDonald P.J.P."/>
            <person name="Montmayeur A."/>
            <person name="Murphy C."/>
            <person name="Neiman D."/>
            <person name="Pearson M."/>
            <person name="Priest M."/>
            <person name="Roberts A."/>
            <person name="Saif S."/>
            <person name="Shea T."/>
            <person name="Shenoy N."/>
            <person name="Sisk P."/>
            <person name="Stolte C."/>
            <person name="Sykes S."/>
            <person name="Wortman J."/>
            <person name="Nusbaum C."/>
            <person name="Birren B."/>
        </authorList>
    </citation>
    <scope>NUCLEOTIDE SEQUENCE [LARGE SCALE GENOMIC DNA]</scope>
    <source>
        <strain evidence="8 9">ATCC 43532</strain>
    </source>
</reference>
<accession>G5GN29</accession>
<evidence type="ECO:0000259" key="6">
    <source>
        <dbReference type="PROSITE" id="PS51898"/>
    </source>
</evidence>
<dbReference type="InterPro" id="IPR004107">
    <property type="entry name" value="Integrase_SAM-like_N"/>
</dbReference>
<evidence type="ECO:0000313" key="9">
    <source>
        <dbReference type="Proteomes" id="UP000004129"/>
    </source>
</evidence>
<dbReference type="Gene3D" id="1.10.443.10">
    <property type="entry name" value="Intergrase catalytic core"/>
    <property type="match status" value="1"/>
</dbReference>
<dbReference type="SUPFAM" id="SSF56349">
    <property type="entry name" value="DNA breaking-rejoining enzymes"/>
    <property type="match status" value="1"/>
</dbReference>
<dbReference type="InterPro" id="IPR010998">
    <property type="entry name" value="Integrase_recombinase_N"/>
</dbReference>
<dbReference type="GO" id="GO:0003677">
    <property type="term" value="F:DNA binding"/>
    <property type="evidence" value="ECO:0007669"/>
    <property type="project" value="UniProtKB-UniRule"/>
</dbReference>
<name>G5GN29_9FIRM</name>
<sequence>MSKIRIRKRGNTYSYSFDISKNPRRMKEKGGFATEDEAFDAGVKAYADWKSGNIGITSEKVTLQDYLASWLENVVRPNVKRMTNISYCDTVNSRILPYLGNLYVQELRPRDIDLLVQTLARKGLSHGTIQQTKAVLSIALKYAVYPAELITANPAAGISIPRSAPRKVIKRTIITPEQFAAIPAEEKYYHTYKILYHTGLRLSEALGLTWDDVDLTTGEITIVRQRQRTGYFETPKTPTSARSFYADTALLSYFRTLKAAQAKQEMLLGEAYQIVYESTEDHRLVILPKKMPPPADHIRRPLLCILPSGLPHKHARIETLLRNLHLNPHSFRHTHATKLIEAGAKPVDVAARLGHADATITQNLYTHDTDEMKKETARIFGEVVGK</sequence>
<organism evidence="8 9">
    <name type="scientific">Selenomonas infelix ATCC 43532</name>
    <dbReference type="NCBI Taxonomy" id="679201"/>
    <lineage>
        <taxon>Bacteria</taxon>
        <taxon>Bacillati</taxon>
        <taxon>Bacillota</taxon>
        <taxon>Negativicutes</taxon>
        <taxon>Selenomonadales</taxon>
        <taxon>Selenomonadaceae</taxon>
        <taxon>Selenomonas</taxon>
    </lineage>
</organism>
<evidence type="ECO:0008006" key="10">
    <source>
        <dbReference type="Google" id="ProtNLM"/>
    </source>
</evidence>
<dbReference type="Pfam" id="PF00589">
    <property type="entry name" value="Phage_integrase"/>
    <property type="match status" value="2"/>
</dbReference>
<dbReference type="CDD" id="cd01189">
    <property type="entry name" value="INT_ICEBs1_C_like"/>
    <property type="match status" value="1"/>
</dbReference>
<dbReference type="PROSITE" id="PS51898">
    <property type="entry name" value="TYR_RECOMBINASE"/>
    <property type="match status" value="1"/>
</dbReference>
<dbReference type="Pfam" id="PF14659">
    <property type="entry name" value="Phage_int_SAM_3"/>
    <property type="match status" value="1"/>
</dbReference>
<dbReference type="InterPro" id="IPR044068">
    <property type="entry name" value="CB"/>
</dbReference>
<protein>
    <recommendedName>
        <fullName evidence="10">Tyr recombinase domain-containing protein</fullName>
    </recommendedName>
</protein>
<comment type="caution">
    <text evidence="8">The sequence shown here is derived from an EMBL/GenBank/DDBJ whole genome shotgun (WGS) entry which is preliminary data.</text>
</comment>
<dbReference type="AlphaFoldDB" id="G5GN29"/>
<dbReference type="InterPro" id="IPR013762">
    <property type="entry name" value="Integrase-like_cat_sf"/>
</dbReference>
<dbReference type="PANTHER" id="PTHR30349">
    <property type="entry name" value="PHAGE INTEGRASE-RELATED"/>
    <property type="match status" value="1"/>
</dbReference>
<keyword evidence="3 5" id="KW-0238">DNA-binding</keyword>
<evidence type="ECO:0000256" key="2">
    <source>
        <dbReference type="ARBA" id="ARBA00022908"/>
    </source>
</evidence>
<dbReference type="InterPro" id="IPR050090">
    <property type="entry name" value="Tyrosine_recombinase_XerCD"/>
</dbReference>
<proteinExistence type="inferred from homology"/>
<evidence type="ECO:0000313" key="8">
    <source>
        <dbReference type="EMBL" id="EHG21690.1"/>
    </source>
</evidence>
<feature type="domain" description="Tyr recombinase" evidence="6">
    <location>
        <begin position="169"/>
        <end position="378"/>
    </location>
</feature>
<keyword evidence="4" id="KW-0233">DNA recombination</keyword>
<dbReference type="PANTHER" id="PTHR30349:SF64">
    <property type="entry name" value="PROPHAGE INTEGRASE INTD-RELATED"/>
    <property type="match status" value="1"/>
</dbReference>
<feature type="domain" description="Core-binding (CB)" evidence="7">
    <location>
        <begin position="57"/>
        <end position="144"/>
    </location>
</feature>
<dbReference type="RefSeq" id="WP_006692110.1">
    <property type="nucleotide sequence ID" value="NZ_JH376798.1"/>
</dbReference>
<keyword evidence="9" id="KW-1185">Reference proteome</keyword>
<dbReference type="InterPro" id="IPR011010">
    <property type="entry name" value="DNA_brk_join_enz"/>
</dbReference>
<dbReference type="eggNOG" id="COG0582">
    <property type="taxonomic scope" value="Bacteria"/>
</dbReference>
<dbReference type="Proteomes" id="UP000004129">
    <property type="component" value="Unassembled WGS sequence"/>
</dbReference>